<dbReference type="GO" id="GO:0004467">
    <property type="term" value="F:long-chain fatty acid-CoA ligase activity"/>
    <property type="evidence" value="ECO:0007669"/>
    <property type="project" value="UniProtKB-EC"/>
</dbReference>
<dbReference type="OrthoDB" id="9803968at2"/>
<dbReference type="RefSeq" id="WP_069306973.1">
    <property type="nucleotide sequence ID" value="NZ_MCRJ01000053.1"/>
</dbReference>
<dbReference type="FunFam" id="3.30.300.30:FF:000008">
    <property type="entry name" value="2,3-dihydroxybenzoate-AMP ligase"/>
    <property type="match status" value="1"/>
</dbReference>
<dbReference type="EMBL" id="MCRJ01000053">
    <property type="protein sequence ID" value="ODN70339.1"/>
    <property type="molecule type" value="Genomic_DNA"/>
</dbReference>
<name>A0A1E3H1X5_9HYPH</name>
<evidence type="ECO:0000313" key="15">
    <source>
        <dbReference type="Proteomes" id="UP000094622"/>
    </source>
</evidence>
<evidence type="ECO:0000256" key="2">
    <source>
        <dbReference type="ARBA" id="ARBA00005005"/>
    </source>
</evidence>
<keyword evidence="15" id="KW-1185">Reference proteome</keyword>
<protein>
    <recommendedName>
        <fullName evidence="11">3-methylmercaptopropionyl-CoA ligase</fullName>
        <ecNumber evidence="6">6.2.1.3</ecNumber>
        <ecNumber evidence="10">6.2.1.44</ecNumber>
    </recommendedName>
    <alternativeName>
        <fullName evidence="8">Long-chain acyl-CoA synthetase</fullName>
    </alternativeName>
    <alternativeName>
        <fullName evidence="7">Long-chain-fatty-acid--CoA ligase</fullName>
    </alternativeName>
</protein>
<proteinExistence type="inferred from homology"/>
<dbReference type="Pfam" id="PF00501">
    <property type="entry name" value="AMP-binding"/>
    <property type="match status" value="1"/>
</dbReference>
<accession>A0A1E3H1X5</accession>
<dbReference type="GO" id="GO:0016020">
    <property type="term" value="C:membrane"/>
    <property type="evidence" value="ECO:0007669"/>
    <property type="project" value="UniProtKB-SubCell"/>
</dbReference>
<dbReference type="InterPro" id="IPR050237">
    <property type="entry name" value="ATP-dep_AMP-bd_enzyme"/>
</dbReference>
<dbReference type="AlphaFoldDB" id="A0A1E3H1X5"/>
<organism evidence="14 15">
    <name type="scientific">Methylobrevis pamukkalensis</name>
    <dbReference type="NCBI Taxonomy" id="1439726"/>
    <lineage>
        <taxon>Bacteria</taxon>
        <taxon>Pseudomonadati</taxon>
        <taxon>Pseudomonadota</taxon>
        <taxon>Alphaproteobacteria</taxon>
        <taxon>Hyphomicrobiales</taxon>
        <taxon>Pleomorphomonadaceae</taxon>
        <taxon>Methylobrevis</taxon>
    </lineage>
</organism>
<sequence length="573" mass="61605">MLSTEDEAAAAYAARPWLARYPDGVPAEIAPAGPVTLPAMMDEVFRRHAAHDAVESFGVRRTYAEVERSARAVTAWLQAEGLRPGDRVAIMMPNVMAFLPVLFGTLAAGCTVVNVNPLYTARELAAVLDDSGARVLFALENFGTTVETALTGRPLHRLVLVAPGDLLGLKGHLINAVSRHVKKNVPAFRLPEAVRLSTVLRPRAAPEPVAIAPDDIAFLQYTGGTTGLAKGAMLTHRNVAANVLQVEAWIGPFLDPAERHVTITALPLYHIFALTCSALVMVRIGACQVLIANPRDVPTLIAALKRRRFSAILVINTLARALLQNPDFRTVDFSGLKLAVAGGMAVQSSVAREWQATTGRPIVEGYGLSETSPVVCANRPDIAAFTGTIGYPLPSTDISIRDIDGKPVATGERGELCVRGPQVMAGYWRQPEETARAMTADGYFRTGDVAVMDESGRVAIVDRLKDMVIVSGFNVYPNEVEDVIASHPAVAEVAVVGRRDERAGEAVVAYVVRRPGSDIDAEALRAHCRTGLTAYKVPREIRFVDALPKTNVGKIMRVALREDAARPQSRAGT</sequence>
<evidence type="ECO:0000256" key="7">
    <source>
        <dbReference type="ARBA" id="ARBA00039545"/>
    </source>
</evidence>
<comment type="subcellular location">
    <subcellularLocation>
        <location evidence="1">Membrane</location>
        <topology evidence="1">Peripheral membrane protein</topology>
    </subcellularLocation>
</comment>
<evidence type="ECO:0000256" key="10">
    <source>
        <dbReference type="ARBA" id="ARBA00066616"/>
    </source>
</evidence>
<comment type="caution">
    <text evidence="14">The sequence shown here is derived from an EMBL/GenBank/DDBJ whole genome shotgun (WGS) entry which is preliminary data.</text>
</comment>
<dbReference type="EC" id="6.2.1.44" evidence="10"/>
<evidence type="ECO:0000259" key="13">
    <source>
        <dbReference type="Pfam" id="PF13193"/>
    </source>
</evidence>
<evidence type="ECO:0000256" key="6">
    <source>
        <dbReference type="ARBA" id="ARBA00026121"/>
    </source>
</evidence>
<evidence type="ECO:0000256" key="9">
    <source>
        <dbReference type="ARBA" id="ARBA00051915"/>
    </source>
</evidence>
<dbReference type="Gene3D" id="3.40.50.12780">
    <property type="entry name" value="N-terminal domain of ligase-like"/>
    <property type="match status" value="1"/>
</dbReference>
<keyword evidence="4 14" id="KW-0436">Ligase</keyword>
<feature type="domain" description="AMP-binding enzyme C-terminal" evidence="13">
    <location>
        <begin position="479"/>
        <end position="554"/>
    </location>
</feature>
<dbReference type="PANTHER" id="PTHR43767">
    <property type="entry name" value="LONG-CHAIN-FATTY-ACID--COA LIGASE"/>
    <property type="match status" value="1"/>
</dbReference>
<comment type="catalytic activity">
    <reaction evidence="9">
        <text>3-(methylsulfanyl)propanoate + ATP + CoA = 3-(methylsulfanyl)propanoyl-CoA + AMP + diphosphate</text>
        <dbReference type="Rhea" id="RHEA:43052"/>
        <dbReference type="ChEBI" id="CHEBI:30616"/>
        <dbReference type="ChEBI" id="CHEBI:33019"/>
        <dbReference type="ChEBI" id="CHEBI:49016"/>
        <dbReference type="ChEBI" id="CHEBI:57287"/>
        <dbReference type="ChEBI" id="CHEBI:82815"/>
        <dbReference type="ChEBI" id="CHEBI:456215"/>
        <dbReference type="EC" id="6.2.1.44"/>
    </reaction>
    <physiologicalReaction direction="left-to-right" evidence="9">
        <dbReference type="Rhea" id="RHEA:43053"/>
    </physiologicalReaction>
</comment>
<comment type="pathway">
    <text evidence="2">Lipid metabolism; fatty acid beta-oxidation.</text>
</comment>
<dbReference type="InterPro" id="IPR025110">
    <property type="entry name" value="AMP-bd_C"/>
</dbReference>
<dbReference type="InterPro" id="IPR020845">
    <property type="entry name" value="AMP-binding_CS"/>
</dbReference>
<dbReference type="Pfam" id="PF13193">
    <property type="entry name" value="AMP-binding_C"/>
    <property type="match status" value="1"/>
</dbReference>
<reference evidence="14 15" key="1">
    <citation type="submission" date="2016-07" db="EMBL/GenBank/DDBJ databases">
        <title>Draft Genome Sequence of Methylobrevis pamukkalensis PK2.</title>
        <authorList>
            <person name="Vasilenko O.V."/>
            <person name="Doronina N.V."/>
            <person name="Shmareva M.N."/>
            <person name="Tarlachkov S.V."/>
            <person name="Mustakhimov I."/>
            <person name="Trotsenko Y.A."/>
        </authorList>
    </citation>
    <scope>NUCLEOTIDE SEQUENCE [LARGE SCALE GENOMIC DNA]</scope>
    <source>
        <strain evidence="14 15">PK2</strain>
    </source>
</reference>
<evidence type="ECO:0000256" key="11">
    <source>
        <dbReference type="ARBA" id="ARBA00067668"/>
    </source>
</evidence>
<feature type="domain" description="AMP-dependent synthetase/ligase" evidence="12">
    <location>
        <begin position="44"/>
        <end position="428"/>
    </location>
</feature>
<evidence type="ECO:0000256" key="3">
    <source>
        <dbReference type="ARBA" id="ARBA00006432"/>
    </source>
</evidence>
<evidence type="ECO:0000259" key="12">
    <source>
        <dbReference type="Pfam" id="PF00501"/>
    </source>
</evidence>
<dbReference type="Proteomes" id="UP000094622">
    <property type="component" value="Unassembled WGS sequence"/>
</dbReference>
<comment type="similarity">
    <text evidence="3">Belongs to the ATP-dependent AMP-binding enzyme family.</text>
</comment>
<dbReference type="InterPro" id="IPR042099">
    <property type="entry name" value="ANL_N_sf"/>
</dbReference>
<evidence type="ECO:0000256" key="5">
    <source>
        <dbReference type="ARBA" id="ARBA00023136"/>
    </source>
</evidence>
<dbReference type="InterPro" id="IPR045851">
    <property type="entry name" value="AMP-bd_C_sf"/>
</dbReference>
<dbReference type="Gene3D" id="3.30.300.30">
    <property type="match status" value="1"/>
</dbReference>
<dbReference type="PROSITE" id="PS00455">
    <property type="entry name" value="AMP_BINDING"/>
    <property type="match status" value="1"/>
</dbReference>
<dbReference type="InterPro" id="IPR000873">
    <property type="entry name" value="AMP-dep_synth/lig_dom"/>
</dbReference>
<gene>
    <name evidence="14" type="primary">fadD</name>
    <name evidence="14" type="ORF">A6302_02317</name>
</gene>
<dbReference type="PATRIC" id="fig|1439726.3.peg.2439"/>
<keyword evidence="5" id="KW-0472">Membrane</keyword>
<dbReference type="SUPFAM" id="SSF56801">
    <property type="entry name" value="Acetyl-CoA synthetase-like"/>
    <property type="match status" value="1"/>
</dbReference>
<evidence type="ECO:0000313" key="14">
    <source>
        <dbReference type="EMBL" id="ODN70339.1"/>
    </source>
</evidence>
<dbReference type="CDD" id="cd05936">
    <property type="entry name" value="FC-FACS_FadD_like"/>
    <property type="match status" value="1"/>
</dbReference>
<evidence type="ECO:0000256" key="8">
    <source>
        <dbReference type="ARBA" id="ARBA00042773"/>
    </source>
</evidence>
<evidence type="ECO:0000256" key="1">
    <source>
        <dbReference type="ARBA" id="ARBA00004170"/>
    </source>
</evidence>
<evidence type="ECO:0000256" key="4">
    <source>
        <dbReference type="ARBA" id="ARBA00022598"/>
    </source>
</evidence>
<dbReference type="EC" id="6.2.1.3" evidence="6"/>
<dbReference type="PANTHER" id="PTHR43767:SF8">
    <property type="entry name" value="LONG-CHAIN-FATTY-ACID--COA LIGASE"/>
    <property type="match status" value="1"/>
</dbReference>